<sequence length="183" mass="20259">MLRNYLLGNQVIFDTLKREVLTTDKIISLGGREAAILKLLCENANTVIAKEEINDKVWGKVFVSETSLTKAISNLRKSLQLIEGVMCEIKTIPKEGYMLILEGENLGLMVAEDEPPLEVKRIESKDLALLKAPVGNNRFLSTLAKSDNKMNEGHIKPSWMLLAVLSSAFLSSVTSTAMILLLK</sequence>
<evidence type="ECO:0000313" key="3">
    <source>
        <dbReference type="Proteomes" id="UP000214596"/>
    </source>
</evidence>
<dbReference type="GO" id="GO:0003677">
    <property type="term" value="F:DNA binding"/>
    <property type="evidence" value="ECO:0007669"/>
    <property type="project" value="UniProtKB-UniRule"/>
</dbReference>
<reference evidence="2 3" key="1">
    <citation type="journal article" date="2017" name="Appl. Environ. Microbiol.">
        <title>Parallel evolution of two clades of a major Atlantic endemic Vibrio parahaemolyticus pathogen lineage by independent acquisition of related pathogenicity islands.</title>
        <authorList>
            <person name="Xu F."/>
            <person name="Gonzalez-Escalona N."/>
            <person name="Drees K.P."/>
            <person name="Sebra R.P."/>
            <person name="Cooper V.S."/>
            <person name="Jones S.H."/>
            <person name="Whistler C.A."/>
        </authorList>
    </citation>
    <scope>NUCLEOTIDE SEQUENCE [LARGE SCALE GENOMIC DNA]</scope>
    <source>
        <strain evidence="2 3">MAVP-3</strain>
    </source>
</reference>
<dbReference type="InterPro" id="IPR016032">
    <property type="entry name" value="Sig_transdc_resp-reg_C-effctor"/>
</dbReference>
<dbReference type="PROSITE" id="PS51755">
    <property type="entry name" value="OMPR_PHOB"/>
    <property type="match status" value="1"/>
</dbReference>
<dbReference type="GO" id="GO:0000160">
    <property type="term" value="P:phosphorelay signal transduction system"/>
    <property type="evidence" value="ECO:0007669"/>
    <property type="project" value="InterPro"/>
</dbReference>
<dbReference type="Pfam" id="PF00486">
    <property type="entry name" value="Trans_reg_C"/>
    <property type="match status" value="1"/>
</dbReference>
<accession>A0A0L8SA21</accession>
<keyword evidence="1" id="KW-0238">DNA-binding</keyword>
<dbReference type="AlphaFoldDB" id="A0A0L8SA21"/>
<dbReference type="EMBL" id="NIXT01000018">
    <property type="protein sequence ID" value="OXE34711.1"/>
    <property type="molecule type" value="Genomic_DNA"/>
</dbReference>
<evidence type="ECO:0000313" key="2">
    <source>
        <dbReference type="EMBL" id="OXE34711.1"/>
    </source>
</evidence>
<dbReference type="GO" id="GO:0006355">
    <property type="term" value="P:regulation of DNA-templated transcription"/>
    <property type="evidence" value="ECO:0007669"/>
    <property type="project" value="InterPro"/>
</dbReference>
<evidence type="ECO:0000256" key="1">
    <source>
        <dbReference type="ARBA" id="ARBA00023125"/>
    </source>
</evidence>
<dbReference type="Proteomes" id="UP000214596">
    <property type="component" value="Unassembled WGS sequence"/>
</dbReference>
<name>A0A0L8SA21_VIBPH</name>
<dbReference type="GeneID" id="1192044"/>
<gene>
    <name evidence="2" type="ORF">CA163_00890</name>
</gene>
<dbReference type="InterPro" id="IPR036388">
    <property type="entry name" value="WH-like_DNA-bd_sf"/>
</dbReference>
<dbReference type="OrthoDB" id="8430416at2"/>
<proteinExistence type="predicted"/>
<dbReference type="InterPro" id="IPR001867">
    <property type="entry name" value="OmpR/PhoB-type_DNA-bd"/>
</dbReference>
<dbReference type="CDD" id="cd00383">
    <property type="entry name" value="trans_reg_C"/>
    <property type="match status" value="1"/>
</dbReference>
<comment type="caution">
    <text evidence="2">The sequence shown here is derived from an EMBL/GenBank/DDBJ whole genome shotgun (WGS) entry which is preliminary data.</text>
</comment>
<protein>
    <submittedName>
        <fullName evidence="2">Transcriptional regulator</fullName>
    </submittedName>
</protein>
<dbReference type="SUPFAM" id="SSF46894">
    <property type="entry name" value="C-terminal effector domain of the bipartite response regulators"/>
    <property type="match status" value="1"/>
</dbReference>
<dbReference type="Gene3D" id="1.10.10.10">
    <property type="entry name" value="Winged helix-like DNA-binding domain superfamily/Winged helix DNA-binding domain"/>
    <property type="match status" value="1"/>
</dbReference>
<dbReference type="RefSeq" id="WP_005463204.1">
    <property type="nucleotide sequence ID" value="NZ_CAMFGX010000004.1"/>
</dbReference>
<organism evidence="2 3">
    <name type="scientific">Vibrio parahaemolyticus</name>
    <dbReference type="NCBI Taxonomy" id="670"/>
    <lineage>
        <taxon>Bacteria</taxon>
        <taxon>Pseudomonadati</taxon>
        <taxon>Pseudomonadota</taxon>
        <taxon>Gammaproteobacteria</taxon>
        <taxon>Vibrionales</taxon>
        <taxon>Vibrionaceae</taxon>
        <taxon>Vibrio</taxon>
    </lineage>
</organism>
<dbReference type="SMART" id="SM00862">
    <property type="entry name" value="Trans_reg_C"/>
    <property type="match status" value="1"/>
</dbReference>